<accession>A0A8S5UE42</accession>
<protein>
    <submittedName>
        <fullName evidence="1">Uncharacterized protein</fullName>
    </submittedName>
</protein>
<sequence>MSVQCPFDYVKMVAWDNTKSRATPFKLLCYFL</sequence>
<name>A0A8S5UE42_9CAUD</name>
<reference evidence="1" key="1">
    <citation type="journal article" date="2021" name="Proc. Natl. Acad. Sci. U.S.A.">
        <title>A Catalog of Tens of Thousands of Viruses from Human Metagenomes Reveals Hidden Associations with Chronic Diseases.</title>
        <authorList>
            <person name="Tisza M.J."/>
            <person name="Buck C.B."/>
        </authorList>
    </citation>
    <scope>NUCLEOTIDE SEQUENCE</scope>
    <source>
        <strain evidence="1">CtGQT3</strain>
    </source>
</reference>
<evidence type="ECO:0000313" key="1">
    <source>
        <dbReference type="EMBL" id="DAF92744.1"/>
    </source>
</evidence>
<organism evidence="1">
    <name type="scientific">Siphoviridae sp. ctGQT3</name>
    <dbReference type="NCBI Taxonomy" id="2825412"/>
    <lineage>
        <taxon>Viruses</taxon>
        <taxon>Duplodnaviria</taxon>
        <taxon>Heunggongvirae</taxon>
        <taxon>Uroviricota</taxon>
        <taxon>Caudoviricetes</taxon>
    </lineage>
</organism>
<dbReference type="EMBL" id="BK016071">
    <property type="protein sequence ID" value="DAF92744.1"/>
    <property type="molecule type" value="Genomic_DNA"/>
</dbReference>
<proteinExistence type="predicted"/>